<feature type="transmembrane region" description="Helical" evidence="1">
    <location>
        <begin position="20"/>
        <end position="40"/>
    </location>
</feature>
<reference evidence="2" key="1">
    <citation type="journal article" date="2023" name="Mol. Phylogenet. Evol.">
        <title>Genome-scale phylogeny and comparative genomics of the fungal order Sordariales.</title>
        <authorList>
            <person name="Hensen N."/>
            <person name="Bonometti L."/>
            <person name="Westerberg I."/>
            <person name="Brannstrom I.O."/>
            <person name="Guillou S."/>
            <person name="Cros-Aarteil S."/>
            <person name="Calhoun S."/>
            <person name="Haridas S."/>
            <person name="Kuo A."/>
            <person name="Mondo S."/>
            <person name="Pangilinan J."/>
            <person name="Riley R."/>
            <person name="LaButti K."/>
            <person name="Andreopoulos B."/>
            <person name="Lipzen A."/>
            <person name="Chen C."/>
            <person name="Yan M."/>
            <person name="Daum C."/>
            <person name="Ng V."/>
            <person name="Clum A."/>
            <person name="Steindorff A."/>
            <person name="Ohm R.A."/>
            <person name="Martin F."/>
            <person name="Silar P."/>
            <person name="Natvig D.O."/>
            <person name="Lalanne C."/>
            <person name="Gautier V."/>
            <person name="Ament-Velasquez S.L."/>
            <person name="Kruys A."/>
            <person name="Hutchinson M.I."/>
            <person name="Powell A.J."/>
            <person name="Barry K."/>
            <person name="Miller A.N."/>
            <person name="Grigoriev I.V."/>
            <person name="Debuchy R."/>
            <person name="Gladieux P."/>
            <person name="Hiltunen Thoren M."/>
            <person name="Johannesson H."/>
        </authorList>
    </citation>
    <scope>NUCLEOTIDE SEQUENCE</scope>
    <source>
        <strain evidence="2">CBS 560.94</strain>
    </source>
</reference>
<sequence>MTIVTSKNVGLGGLCPKKSFLPFFICCFLFSLLCGCGCRVRCHQRKVRKGKLIRPGIIPVVVYGELSVPVRRICRTVLEVVDRWFEARNALCTPDP</sequence>
<dbReference type="RefSeq" id="XP_062684680.1">
    <property type="nucleotide sequence ID" value="XM_062820660.1"/>
</dbReference>
<proteinExistence type="predicted"/>
<dbReference type="AlphaFoldDB" id="A0AAE0MVU7"/>
<dbReference type="GeneID" id="87857814"/>
<organism evidence="2 3">
    <name type="scientific">Neurospora tetraspora</name>
    <dbReference type="NCBI Taxonomy" id="94610"/>
    <lineage>
        <taxon>Eukaryota</taxon>
        <taxon>Fungi</taxon>
        <taxon>Dikarya</taxon>
        <taxon>Ascomycota</taxon>
        <taxon>Pezizomycotina</taxon>
        <taxon>Sordariomycetes</taxon>
        <taxon>Sordariomycetidae</taxon>
        <taxon>Sordariales</taxon>
        <taxon>Sordariaceae</taxon>
        <taxon>Neurospora</taxon>
    </lineage>
</organism>
<keyword evidence="3" id="KW-1185">Reference proteome</keyword>
<evidence type="ECO:0000313" key="3">
    <source>
        <dbReference type="Proteomes" id="UP001278500"/>
    </source>
</evidence>
<name>A0AAE0MVU7_9PEZI</name>
<keyword evidence="1" id="KW-0812">Transmembrane</keyword>
<gene>
    <name evidence="2" type="ORF">B0H65DRAFT_116442</name>
</gene>
<accession>A0AAE0MVU7</accession>
<dbReference type="EMBL" id="JAUEPP010000002">
    <property type="protein sequence ID" value="KAK3351385.1"/>
    <property type="molecule type" value="Genomic_DNA"/>
</dbReference>
<keyword evidence="1" id="KW-0472">Membrane</keyword>
<evidence type="ECO:0000256" key="1">
    <source>
        <dbReference type="SAM" id="Phobius"/>
    </source>
</evidence>
<evidence type="ECO:0000313" key="2">
    <source>
        <dbReference type="EMBL" id="KAK3351385.1"/>
    </source>
</evidence>
<keyword evidence="1" id="KW-1133">Transmembrane helix</keyword>
<dbReference type="Proteomes" id="UP001278500">
    <property type="component" value="Unassembled WGS sequence"/>
</dbReference>
<reference evidence="2" key="2">
    <citation type="submission" date="2023-06" db="EMBL/GenBank/DDBJ databases">
        <authorList>
            <consortium name="Lawrence Berkeley National Laboratory"/>
            <person name="Haridas S."/>
            <person name="Hensen N."/>
            <person name="Bonometti L."/>
            <person name="Westerberg I."/>
            <person name="Brannstrom I.O."/>
            <person name="Guillou S."/>
            <person name="Cros-Aarteil S."/>
            <person name="Calhoun S."/>
            <person name="Kuo A."/>
            <person name="Mondo S."/>
            <person name="Pangilinan J."/>
            <person name="Riley R."/>
            <person name="Labutti K."/>
            <person name="Andreopoulos B."/>
            <person name="Lipzen A."/>
            <person name="Chen C."/>
            <person name="Yanf M."/>
            <person name="Daum C."/>
            <person name="Ng V."/>
            <person name="Clum A."/>
            <person name="Steindorff A."/>
            <person name="Ohm R."/>
            <person name="Martin F."/>
            <person name="Silar P."/>
            <person name="Natvig D."/>
            <person name="Lalanne C."/>
            <person name="Gautier V."/>
            <person name="Ament-Velasquez S.L."/>
            <person name="Kruys A."/>
            <person name="Hutchinson M.I."/>
            <person name="Powell A.J."/>
            <person name="Barry K."/>
            <person name="Miller A.N."/>
            <person name="Grigoriev I.V."/>
            <person name="Debuchy R."/>
            <person name="Gladieux P."/>
            <person name="Thoren M.H."/>
            <person name="Johannesson H."/>
        </authorList>
    </citation>
    <scope>NUCLEOTIDE SEQUENCE</scope>
    <source>
        <strain evidence="2">CBS 560.94</strain>
    </source>
</reference>
<protein>
    <submittedName>
        <fullName evidence="2">Uncharacterized protein</fullName>
    </submittedName>
</protein>
<comment type="caution">
    <text evidence="2">The sequence shown here is derived from an EMBL/GenBank/DDBJ whole genome shotgun (WGS) entry which is preliminary data.</text>
</comment>